<organism evidence="1 2">
    <name type="scientific">Melastoma candidum</name>
    <dbReference type="NCBI Taxonomy" id="119954"/>
    <lineage>
        <taxon>Eukaryota</taxon>
        <taxon>Viridiplantae</taxon>
        <taxon>Streptophyta</taxon>
        <taxon>Embryophyta</taxon>
        <taxon>Tracheophyta</taxon>
        <taxon>Spermatophyta</taxon>
        <taxon>Magnoliopsida</taxon>
        <taxon>eudicotyledons</taxon>
        <taxon>Gunneridae</taxon>
        <taxon>Pentapetalae</taxon>
        <taxon>rosids</taxon>
        <taxon>malvids</taxon>
        <taxon>Myrtales</taxon>
        <taxon>Melastomataceae</taxon>
        <taxon>Melastomatoideae</taxon>
        <taxon>Melastomateae</taxon>
        <taxon>Melastoma</taxon>
    </lineage>
</organism>
<gene>
    <name evidence="1" type="ORF">MLD38_021256</name>
</gene>
<keyword evidence="2" id="KW-1185">Reference proteome</keyword>
<name>A0ACB9QIF1_9MYRT</name>
<protein>
    <submittedName>
        <fullName evidence="1">Uncharacterized protein</fullName>
    </submittedName>
</protein>
<evidence type="ECO:0000313" key="1">
    <source>
        <dbReference type="EMBL" id="KAI4365257.1"/>
    </source>
</evidence>
<evidence type="ECO:0000313" key="2">
    <source>
        <dbReference type="Proteomes" id="UP001057402"/>
    </source>
</evidence>
<dbReference type="EMBL" id="CM042885">
    <property type="protein sequence ID" value="KAI4365257.1"/>
    <property type="molecule type" value="Genomic_DNA"/>
</dbReference>
<comment type="caution">
    <text evidence="1">The sequence shown here is derived from an EMBL/GenBank/DDBJ whole genome shotgun (WGS) entry which is preliminary data.</text>
</comment>
<sequence>MGNTSSNDVVRDISITAGEEETIGMASEPEHKQSIIHPDIPITEGEEVPIGVASEPEHKQAIIHPDISITEGEEVPIGVASEPEHKQAIIHSQQPQGKSSMVLPQYQFVLKDSDMAIDDDRRTEENLYQILRDGVYLNQKKKKFWLDEKGNKNCFMLYARDIAITWGDTSSYWRWIYLKDAPREDLIEVAELVNVCWLEANVRFDTLALSPQTTYRVVLVVMIRANGYGWHVPVNFKLVLPDGSCQEHQEMLDEKPREQWFEILVGEIRTTGEDTMTSGKMEISMYEIKGGNWKSGMVIKGVVIRPKD</sequence>
<reference evidence="2" key="1">
    <citation type="journal article" date="2023" name="Front. Plant Sci.">
        <title>Chromosomal-level genome assembly of Melastoma candidum provides insights into trichome evolution.</title>
        <authorList>
            <person name="Zhong Y."/>
            <person name="Wu W."/>
            <person name="Sun C."/>
            <person name="Zou P."/>
            <person name="Liu Y."/>
            <person name="Dai S."/>
            <person name="Zhou R."/>
        </authorList>
    </citation>
    <scope>NUCLEOTIDE SEQUENCE [LARGE SCALE GENOMIC DNA]</scope>
</reference>
<proteinExistence type="predicted"/>
<dbReference type="Proteomes" id="UP001057402">
    <property type="component" value="Chromosome 6"/>
</dbReference>
<accession>A0ACB9QIF1</accession>